<dbReference type="SUPFAM" id="SSF82714">
    <property type="entry name" value="Multidrug efflux transporter AcrB TolC docking domain, DN and DC subdomains"/>
    <property type="match status" value="2"/>
</dbReference>
<dbReference type="PANTHER" id="PTHR32063">
    <property type="match status" value="1"/>
</dbReference>
<dbReference type="PANTHER" id="PTHR32063:SF16">
    <property type="entry name" value="CATION EFFLUX SYSTEM (ACRB_ACRD_ACRF FAMILY)"/>
    <property type="match status" value="1"/>
</dbReference>
<name>A0A1C2G022_9GAMM</name>
<accession>A0A1C2G022</accession>
<comment type="caution">
    <text evidence="1">The sequence shown here is derived from an EMBL/GenBank/DDBJ whole genome shotgun (WGS) entry which is preliminary data.</text>
</comment>
<dbReference type="SUPFAM" id="SSF82693">
    <property type="entry name" value="Multidrug efflux transporter AcrB pore domain, PN1, PN2, PC1 and PC2 subdomains"/>
    <property type="match status" value="3"/>
</dbReference>
<sequence>MAAVDPPPDEPLNIAGRLTRYFIDSKITILIVVVAILAGIIALRTTPRTENPQIVVPAANIIVTKPGASPREIKNLVVDPLQAILRGMRGIHHTYGLALNSMGVVTVKFQVGENRVASLVRLYNKIMSNMNRMPPGTEQPVIQPLDVNQVPIVTISLSSATMSGVRLRAIATNVLHHLRRVPGTSRSYLIGGQRRQINVVLHPRLMRHYDVTLDDVRRVVQATNVEIPSGHFTNHNRRATIHAGTMLRSARDVGQVVVSLYNHRPVYLHDVATVTDGAGRIKTVHEIGFGPAYSHTRPHNIEVPEVTIAIAKRAGTNAVAVADAVLHKLRALQGPVIPNGVHVNVTRDDGERANSAVNTLIEHLFIAVATVVVLLVVFLGWRAAAIVTVTIPLILFVTLAVDDMGGQTINRITLFALILSLGLLVDDSIVVIENIFRHYARAGADRVRETVLAVNEIGRPTNLATLSVIVAFLPMLYVTGMMGPYMAPIPKNVPIAMITSLFIAYTVAPWAARMWLKGRGDALHDRPGLLQRGYARAMRALLSRPWMRRGFLFAIILLFAGVLAMPVLRIVNFKMLPRNNNNSFDITVRTRAGSTLEDTNRVITALGNIVRANRYVTTYDLSTGAMGAINFSGLLRGETLKRGPTVGEVQVHLVRKSERPVSSIAIVRSLRPAVDRLIARTGAMIKIVQHPPGPPVRATIMAEVFGPNYHKVQVIANDLRYGLFAHTPHLAGVDSTVPHPSMQYIIKVNRREAALHGVSAAQVTQTLKGFLSGISDGTAHIPHAKEPVPIRFRVPIADHVGPNDLGKLFVTNPEGREIPLSALVRVIKRPAPEPIYQKDGRDVEYVTAGMSMGSPVYPVLHMWQYLKHHTVDGVHLTQDFMKDPSSLHYGLRWSGEMRLTLNVFRDLGSAFGVAILLIYVILVGYYRSFVIPIIVMGSIPLTIIGVFPGHAVLGQYFTATSMIGVIALAGIVVRNSLLLIDFILDYRRAGHALTEAVVQAGTVRLRPIMLTALAIMLGTAIMVMDPVFGGLAISLIFGTLASTVLTLFVIPLGYFAYATFSERRGQPPQIH</sequence>
<dbReference type="OrthoDB" id="9757904at2"/>
<dbReference type="Proteomes" id="UP000253250">
    <property type="component" value="Unassembled WGS sequence"/>
</dbReference>
<dbReference type="Gene3D" id="3.30.2090.10">
    <property type="entry name" value="Multidrug efflux transporter AcrB TolC docking domain, DN and DC subdomains"/>
    <property type="match status" value="2"/>
</dbReference>
<dbReference type="GO" id="GO:0042910">
    <property type="term" value="F:xenobiotic transmembrane transporter activity"/>
    <property type="evidence" value="ECO:0007669"/>
    <property type="project" value="TreeGrafter"/>
</dbReference>
<dbReference type="Gene3D" id="3.30.70.1320">
    <property type="entry name" value="Multidrug efflux transporter AcrB pore domain like"/>
    <property type="match status" value="1"/>
</dbReference>
<dbReference type="InterPro" id="IPR001036">
    <property type="entry name" value="Acrflvin-R"/>
</dbReference>
<dbReference type="STRING" id="163359.A9R16_01230"/>
<dbReference type="Gene3D" id="1.20.1640.10">
    <property type="entry name" value="Multidrug efflux transporter AcrB transmembrane domain"/>
    <property type="match status" value="2"/>
</dbReference>
<dbReference type="EMBL" id="PSYR01000002">
    <property type="protein sequence ID" value="RCN56929.1"/>
    <property type="molecule type" value="Genomic_DNA"/>
</dbReference>
<evidence type="ECO:0000313" key="2">
    <source>
        <dbReference type="Proteomes" id="UP000253250"/>
    </source>
</evidence>
<dbReference type="SUPFAM" id="SSF82866">
    <property type="entry name" value="Multidrug efflux transporter AcrB transmembrane domain"/>
    <property type="match status" value="2"/>
</dbReference>
<dbReference type="RefSeq" id="WP_065971336.1">
    <property type="nucleotide sequence ID" value="NZ_CP080624.1"/>
</dbReference>
<evidence type="ECO:0000313" key="1">
    <source>
        <dbReference type="EMBL" id="RCN56929.1"/>
    </source>
</evidence>
<protein>
    <submittedName>
        <fullName evidence="1">AcrB/AcrD/AcrF family protein</fullName>
    </submittedName>
</protein>
<dbReference type="Gene3D" id="3.30.70.1430">
    <property type="entry name" value="Multidrug efflux transporter AcrB pore domain"/>
    <property type="match status" value="2"/>
</dbReference>
<dbReference type="GO" id="GO:0005886">
    <property type="term" value="C:plasma membrane"/>
    <property type="evidence" value="ECO:0007669"/>
    <property type="project" value="TreeGrafter"/>
</dbReference>
<dbReference type="Pfam" id="PF00873">
    <property type="entry name" value="ACR_tran"/>
    <property type="match status" value="1"/>
</dbReference>
<reference evidence="1 2" key="1">
    <citation type="submission" date="2018-02" db="EMBL/GenBank/DDBJ databases">
        <title>Insights into the biology of acidophilic members of the Acidiferrobacteraceae family derived from comparative genomic analyses.</title>
        <authorList>
            <person name="Issotta F."/>
            <person name="Thyssen C."/>
            <person name="Mena C."/>
            <person name="Moya A."/>
            <person name="Bellenberg S."/>
            <person name="Sproer C."/>
            <person name="Covarrubias P.C."/>
            <person name="Sand W."/>
            <person name="Quatrini R."/>
            <person name="Vera M."/>
        </authorList>
    </citation>
    <scope>NUCLEOTIDE SEQUENCE [LARGE SCALE GENOMIC DNA]</scope>
    <source>
        <strain evidence="2">m-1</strain>
    </source>
</reference>
<dbReference type="Gene3D" id="3.30.70.1440">
    <property type="entry name" value="Multidrug efflux transporter AcrB pore domain"/>
    <property type="match status" value="1"/>
</dbReference>
<dbReference type="InterPro" id="IPR027463">
    <property type="entry name" value="AcrB_DN_DC_subdom"/>
</dbReference>
<dbReference type="PRINTS" id="PR00702">
    <property type="entry name" value="ACRIFLAVINRP"/>
</dbReference>
<dbReference type="AlphaFoldDB" id="A0A1C2G022"/>
<keyword evidence="2" id="KW-1185">Reference proteome</keyword>
<proteinExistence type="predicted"/>
<organism evidence="1 2">
    <name type="scientific">Acidiferrobacter thiooxydans</name>
    <dbReference type="NCBI Taxonomy" id="163359"/>
    <lineage>
        <taxon>Bacteria</taxon>
        <taxon>Pseudomonadati</taxon>
        <taxon>Pseudomonadota</taxon>
        <taxon>Gammaproteobacteria</taxon>
        <taxon>Acidiferrobacterales</taxon>
        <taxon>Acidiferrobacteraceae</taxon>
        <taxon>Acidiferrobacter</taxon>
    </lineage>
</organism>
<gene>
    <name evidence="1" type="ORF">C4900_14445</name>
</gene>